<dbReference type="RefSeq" id="WP_380113450.1">
    <property type="nucleotide sequence ID" value="NZ_JBHSIU010000009.1"/>
</dbReference>
<proteinExistence type="predicted"/>
<dbReference type="InterPro" id="IPR002937">
    <property type="entry name" value="Amino_oxidase"/>
</dbReference>
<dbReference type="InterPro" id="IPR036188">
    <property type="entry name" value="FAD/NAD-bd_sf"/>
</dbReference>
<gene>
    <name evidence="5" type="ORF">ACFPIJ_05180</name>
</gene>
<name>A0ABV9VMA3_9ACTN</name>
<dbReference type="Proteomes" id="UP001595912">
    <property type="component" value="Unassembled WGS sequence"/>
</dbReference>
<dbReference type="PANTHER" id="PTHR10668">
    <property type="entry name" value="PHYTOENE DEHYDROGENASE"/>
    <property type="match status" value="1"/>
</dbReference>
<accession>A0ABV9VMA3</accession>
<organism evidence="5 6">
    <name type="scientific">Dactylosporangium cerinum</name>
    <dbReference type="NCBI Taxonomy" id="1434730"/>
    <lineage>
        <taxon>Bacteria</taxon>
        <taxon>Bacillati</taxon>
        <taxon>Actinomycetota</taxon>
        <taxon>Actinomycetes</taxon>
        <taxon>Micromonosporales</taxon>
        <taxon>Micromonosporaceae</taxon>
        <taxon>Dactylosporangium</taxon>
    </lineage>
</organism>
<evidence type="ECO:0000256" key="2">
    <source>
        <dbReference type="ARBA" id="ARBA00038825"/>
    </source>
</evidence>
<protein>
    <recommendedName>
        <fullName evidence="3">Pyridine nucleotide-disulfide oxidoreductase domain-containing protein 2</fullName>
    </recommendedName>
</protein>
<evidence type="ECO:0000259" key="4">
    <source>
        <dbReference type="Pfam" id="PF01593"/>
    </source>
</evidence>
<dbReference type="EMBL" id="JBHSIU010000009">
    <property type="protein sequence ID" value="MFC4997214.1"/>
    <property type="molecule type" value="Genomic_DNA"/>
</dbReference>
<keyword evidence="6" id="KW-1185">Reference proteome</keyword>
<evidence type="ECO:0000313" key="5">
    <source>
        <dbReference type="EMBL" id="MFC4997214.1"/>
    </source>
</evidence>
<comment type="caution">
    <text evidence="5">The sequence shown here is derived from an EMBL/GenBank/DDBJ whole genome shotgun (WGS) entry which is preliminary data.</text>
</comment>
<dbReference type="PANTHER" id="PTHR10668:SF105">
    <property type="entry name" value="DEHYDROGENASE-RELATED"/>
    <property type="match status" value="1"/>
</dbReference>
<evidence type="ECO:0000256" key="3">
    <source>
        <dbReference type="ARBA" id="ARBA00040298"/>
    </source>
</evidence>
<feature type="domain" description="Amine oxidase" evidence="4">
    <location>
        <begin position="16"/>
        <end position="503"/>
    </location>
</feature>
<evidence type="ECO:0000313" key="6">
    <source>
        <dbReference type="Proteomes" id="UP001595912"/>
    </source>
</evidence>
<dbReference type="SUPFAM" id="SSF51905">
    <property type="entry name" value="FAD/NAD(P)-binding domain"/>
    <property type="match status" value="1"/>
</dbReference>
<sequence length="530" mass="55896">MTETVDAVVIGAGHNGLVAANMLADAGWDVAVLEGTEHLGGAVRSAEITAPGFLSDLCSAFYPLSAGSPPLRALDLEAHGLRWTHAPEVVAHLFPDGRSAVLSRELDLTAESLERFAPGDGQRWREVYAQWHRLSADLLDSLLTPFPPIRAGVKLAARAGLGDALRLGRRFLVPAGVLGEELFQGDGARLLLTGLALHTDLAPDDAASGGFGWLLAMLGQQHGFPVPVGGAQQITDALVRRLGSRGTVRTGAMVERVIVAGGRALGVRCADGRFVRARRAVLADVPAPTLYQTLILKDHLPARLLRDLEGFRWDNATLKIDWALSRPAPWLSSDVAGAGTIHLGADPQRYAADLAVGRAPEDPFLLVGQMTTADPTRSPAGTETLWAYTHLPRPAKPGEVDAEMVRTQVERVEDAMRRHAPGFADLVLARHVSGPAELVAKNPSLVDGAINGGTAAAYQQLIWRPVTGLGRADTPVDRLFLASSSAHPGGGVHGAAGANAARAALARHRPLLGEVYAAGVGKAMNAVYRG</sequence>
<reference evidence="6" key="1">
    <citation type="journal article" date="2019" name="Int. J. Syst. Evol. Microbiol.">
        <title>The Global Catalogue of Microorganisms (GCM) 10K type strain sequencing project: providing services to taxonomists for standard genome sequencing and annotation.</title>
        <authorList>
            <consortium name="The Broad Institute Genomics Platform"/>
            <consortium name="The Broad Institute Genome Sequencing Center for Infectious Disease"/>
            <person name="Wu L."/>
            <person name="Ma J."/>
        </authorList>
    </citation>
    <scope>NUCLEOTIDE SEQUENCE [LARGE SCALE GENOMIC DNA]</scope>
    <source>
        <strain evidence="6">CGMCC 4.7152</strain>
    </source>
</reference>
<comment type="subunit">
    <text evidence="2">Interacts with COX5B; this interaction may contribute to localize PYROXD2 to the inner face of the inner mitochondrial membrane.</text>
</comment>
<evidence type="ECO:0000256" key="1">
    <source>
        <dbReference type="ARBA" id="ARBA00037217"/>
    </source>
</evidence>
<comment type="function">
    <text evidence="1">Probable oxidoreductase that may play a role as regulator of mitochondrial function.</text>
</comment>
<dbReference type="Gene3D" id="3.50.50.60">
    <property type="entry name" value="FAD/NAD(P)-binding domain"/>
    <property type="match status" value="2"/>
</dbReference>
<dbReference type="Pfam" id="PF01593">
    <property type="entry name" value="Amino_oxidase"/>
    <property type="match status" value="1"/>
</dbReference>